<evidence type="ECO:0000259" key="18">
    <source>
        <dbReference type="Pfam" id="PF00593"/>
    </source>
</evidence>
<name>A0AAW8J3P3_9GAMM</name>
<evidence type="ECO:0000256" key="1">
    <source>
        <dbReference type="ARBA" id="ARBA00004571"/>
    </source>
</evidence>
<sequence>MKQFYRKHLAHSVAILMLSSVSADIWAEDERVALPTITLEADAEPQSFANGHLAKTAQLTALGDKDVIDTPFSVTTYTSKMIEDQQSSTLAAVLKNDPSIRISTNQGHFNENFQVRGFVLHNDDVALNGLYGMGPTSRLPTEFLQSITVLKGPNALVGGMSPTGNVGAVLIANMKRADQDLNHIGMSFDGDSYYKSHFDFARRFGGNDQFGVRVNAVYADGEHIIDNMQDRLALGSIAADYRGEKLKLNFDAYSIRENRDGGSPAMVSFANINQIISAPKSSSNYFSHLKGWTNSQFAGVNAEYQFTPELKAFAGAGYVEKEYAGHMFGTRMILTDTQGNATSQYYSTRSKEHNVSSNVGVEGKFNTGVIQHTLGLRADYLTRKYNQHKAAGVTPFNTNLYQPSQGGSMPAPPVVVPYKDDKFVSYTLTDQISMLNDKLQFILGARYQEMDTRVLTNKTQYKESKLSPSLAVVIKPWGENSSLYASYVEGLSAGTTINNPKDANDGVTFAPYQTKQYEIGAKYQQGSWLNTFAIYQIEKPDTATDKTYRDPKNSEIIQITTDGKETRSRGVEWTASGEIYQGLNLLLNAAYTDTKITRSPASQATEGNTQFGTPKFAFGIGLDYQLPFVDGLNVNTRVSHVDSQYINDNNDVTLPSFTIVDVGARYKTRLGGVETSFMANIDNVANKKYWEGMFNPNYALIGAERTYKVGVSFDF</sequence>
<evidence type="ECO:0000256" key="14">
    <source>
        <dbReference type="PROSITE-ProRule" id="PRU01360"/>
    </source>
</evidence>
<gene>
    <name evidence="20" type="ORF">RFH47_00910</name>
</gene>
<dbReference type="Gene3D" id="2.170.130.10">
    <property type="entry name" value="TonB-dependent receptor, plug domain"/>
    <property type="match status" value="1"/>
</dbReference>
<dbReference type="RefSeq" id="WP_308980591.1">
    <property type="nucleotide sequence ID" value="NZ_JAVIDL010000001.1"/>
</dbReference>
<proteinExistence type="inferred from homology"/>
<evidence type="ECO:0000256" key="10">
    <source>
        <dbReference type="ARBA" id="ARBA00023077"/>
    </source>
</evidence>
<accession>A0AAW8J3P3</accession>
<evidence type="ECO:0000313" key="20">
    <source>
        <dbReference type="EMBL" id="MDQ8934310.1"/>
    </source>
</evidence>
<dbReference type="PROSITE" id="PS01156">
    <property type="entry name" value="TONB_DEPENDENT_REC_2"/>
    <property type="match status" value="1"/>
</dbReference>
<dbReference type="Gene3D" id="2.40.170.20">
    <property type="entry name" value="TonB-dependent receptor, beta-barrel domain"/>
    <property type="match status" value="1"/>
</dbReference>
<organism evidence="20 21">
    <name type="scientific">Acinetobacter rudis</name>
    <dbReference type="NCBI Taxonomy" id="632955"/>
    <lineage>
        <taxon>Bacteria</taxon>
        <taxon>Pseudomonadati</taxon>
        <taxon>Pseudomonadota</taxon>
        <taxon>Gammaproteobacteria</taxon>
        <taxon>Moraxellales</taxon>
        <taxon>Moraxellaceae</taxon>
        <taxon>Acinetobacter</taxon>
    </lineage>
</organism>
<dbReference type="CDD" id="cd01347">
    <property type="entry name" value="ligand_gated_channel"/>
    <property type="match status" value="1"/>
</dbReference>
<dbReference type="PANTHER" id="PTHR32552:SF82">
    <property type="entry name" value="FCUA PROTEIN"/>
    <property type="match status" value="1"/>
</dbReference>
<evidence type="ECO:0000256" key="11">
    <source>
        <dbReference type="ARBA" id="ARBA00023136"/>
    </source>
</evidence>
<evidence type="ECO:0000256" key="5">
    <source>
        <dbReference type="ARBA" id="ARBA00022496"/>
    </source>
</evidence>
<dbReference type="InterPro" id="IPR000531">
    <property type="entry name" value="Beta-barrel_TonB"/>
</dbReference>
<feature type="domain" description="TonB-dependent receptor plug" evidence="19">
    <location>
        <begin position="67"/>
        <end position="164"/>
    </location>
</feature>
<dbReference type="InterPro" id="IPR039426">
    <property type="entry name" value="TonB-dep_rcpt-like"/>
</dbReference>
<comment type="subcellular location">
    <subcellularLocation>
        <location evidence="1 14">Cell outer membrane</location>
        <topology evidence="1 14">Multi-pass membrane protein</topology>
    </subcellularLocation>
</comment>
<dbReference type="Pfam" id="PF07715">
    <property type="entry name" value="Plug"/>
    <property type="match status" value="1"/>
</dbReference>
<dbReference type="NCBIfam" id="TIGR01783">
    <property type="entry name" value="TonB-siderophor"/>
    <property type="match status" value="1"/>
</dbReference>
<keyword evidence="11 14" id="KW-0472">Membrane</keyword>
<evidence type="ECO:0000256" key="16">
    <source>
        <dbReference type="RuleBase" id="RU003357"/>
    </source>
</evidence>
<keyword evidence="12 20" id="KW-0675">Receptor</keyword>
<evidence type="ECO:0000256" key="6">
    <source>
        <dbReference type="ARBA" id="ARBA00022692"/>
    </source>
</evidence>
<keyword evidence="10 16" id="KW-0798">TonB box</keyword>
<dbReference type="GO" id="GO:0009279">
    <property type="term" value="C:cell outer membrane"/>
    <property type="evidence" value="ECO:0007669"/>
    <property type="project" value="UniProtKB-SubCell"/>
</dbReference>
<feature type="chain" id="PRO_5043398481" evidence="17">
    <location>
        <begin position="24"/>
        <end position="715"/>
    </location>
</feature>
<evidence type="ECO:0000256" key="12">
    <source>
        <dbReference type="ARBA" id="ARBA00023170"/>
    </source>
</evidence>
<evidence type="ECO:0000256" key="2">
    <source>
        <dbReference type="ARBA" id="ARBA00009810"/>
    </source>
</evidence>
<keyword evidence="13 14" id="KW-0998">Cell outer membrane</keyword>
<evidence type="ECO:0000313" key="21">
    <source>
        <dbReference type="Proteomes" id="UP001243844"/>
    </source>
</evidence>
<evidence type="ECO:0000256" key="17">
    <source>
        <dbReference type="SAM" id="SignalP"/>
    </source>
</evidence>
<evidence type="ECO:0000256" key="7">
    <source>
        <dbReference type="ARBA" id="ARBA00022729"/>
    </source>
</evidence>
<dbReference type="Proteomes" id="UP001243844">
    <property type="component" value="Unassembled WGS sequence"/>
</dbReference>
<keyword evidence="5" id="KW-0410">Iron transport</keyword>
<dbReference type="SUPFAM" id="SSF56935">
    <property type="entry name" value="Porins"/>
    <property type="match status" value="1"/>
</dbReference>
<dbReference type="GO" id="GO:0038023">
    <property type="term" value="F:signaling receptor activity"/>
    <property type="evidence" value="ECO:0007669"/>
    <property type="project" value="InterPro"/>
</dbReference>
<keyword evidence="3 14" id="KW-0813">Transport</keyword>
<feature type="domain" description="TonB-dependent receptor-like beta-barrel" evidence="18">
    <location>
        <begin position="249"/>
        <end position="684"/>
    </location>
</feature>
<reference evidence="20" key="1">
    <citation type="submission" date="2023-08" db="EMBL/GenBank/DDBJ databases">
        <title>Emergence of clinically-relevant ST2 carbapenem-resistant Acinetobacter baumannii strains in hospital sewages in Zhejiang, East of China.</title>
        <authorList>
            <person name="Kaichao C."/>
            <person name="Zhang R."/>
        </authorList>
    </citation>
    <scope>NUCLEOTIDE SEQUENCE</scope>
    <source>
        <strain evidence="20">M-RB-37</strain>
    </source>
</reference>
<dbReference type="InterPro" id="IPR036942">
    <property type="entry name" value="Beta-barrel_TonB_sf"/>
</dbReference>
<keyword evidence="4 14" id="KW-1134">Transmembrane beta strand</keyword>
<evidence type="ECO:0000256" key="15">
    <source>
        <dbReference type="PROSITE-ProRule" id="PRU10144"/>
    </source>
</evidence>
<dbReference type="InterPro" id="IPR010917">
    <property type="entry name" value="TonB_rcpt_CS"/>
</dbReference>
<dbReference type="EMBL" id="JAVIDL010000001">
    <property type="protein sequence ID" value="MDQ8934310.1"/>
    <property type="molecule type" value="Genomic_DNA"/>
</dbReference>
<comment type="caution">
    <text evidence="20">The sequence shown here is derived from an EMBL/GenBank/DDBJ whole genome shotgun (WGS) entry which is preliminary data.</text>
</comment>
<protein>
    <submittedName>
        <fullName evidence="20">TonB-dependent receptor</fullName>
    </submittedName>
</protein>
<dbReference type="InterPro" id="IPR012910">
    <property type="entry name" value="Plug_dom"/>
</dbReference>
<feature type="short sequence motif" description="TonB C-terminal box" evidence="15">
    <location>
        <begin position="698"/>
        <end position="715"/>
    </location>
</feature>
<dbReference type="Pfam" id="PF00593">
    <property type="entry name" value="TonB_dep_Rec_b-barrel"/>
    <property type="match status" value="1"/>
</dbReference>
<dbReference type="InterPro" id="IPR037066">
    <property type="entry name" value="Plug_dom_sf"/>
</dbReference>
<evidence type="ECO:0000256" key="3">
    <source>
        <dbReference type="ARBA" id="ARBA00022448"/>
    </source>
</evidence>
<evidence type="ECO:0000256" key="8">
    <source>
        <dbReference type="ARBA" id="ARBA00023004"/>
    </source>
</evidence>
<keyword evidence="9" id="KW-0406">Ion transport</keyword>
<dbReference type="GO" id="GO:0015891">
    <property type="term" value="P:siderophore transport"/>
    <property type="evidence" value="ECO:0007669"/>
    <property type="project" value="InterPro"/>
</dbReference>
<dbReference type="GO" id="GO:0015344">
    <property type="term" value="F:siderophore uptake transmembrane transporter activity"/>
    <property type="evidence" value="ECO:0007669"/>
    <property type="project" value="TreeGrafter"/>
</dbReference>
<dbReference type="AlphaFoldDB" id="A0AAW8J3P3"/>
<evidence type="ECO:0000256" key="4">
    <source>
        <dbReference type="ARBA" id="ARBA00022452"/>
    </source>
</evidence>
<dbReference type="InterPro" id="IPR010105">
    <property type="entry name" value="TonB_sidphr_rcpt"/>
</dbReference>
<evidence type="ECO:0000259" key="19">
    <source>
        <dbReference type="Pfam" id="PF07715"/>
    </source>
</evidence>
<feature type="signal peptide" evidence="17">
    <location>
        <begin position="1"/>
        <end position="23"/>
    </location>
</feature>
<dbReference type="PROSITE" id="PS52016">
    <property type="entry name" value="TONB_DEPENDENT_REC_3"/>
    <property type="match status" value="1"/>
</dbReference>
<evidence type="ECO:0000256" key="13">
    <source>
        <dbReference type="ARBA" id="ARBA00023237"/>
    </source>
</evidence>
<evidence type="ECO:0000256" key="9">
    <source>
        <dbReference type="ARBA" id="ARBA00023065"/>
    </source>
</evidence>
<keyword evidence="6 14" id="KW-0812">Transmembrane</keyword>
<keyword evidence="7 17" id="KW-0732">Signal</keyword>
<comment type="similarity">
    <text evidence="2 14 16">Belongs to the TonB-dependent receptor family.</text>
</comment>
<keyword evidence="8" id="KW-0408">Iron</keyword>
<dbReference type="PANTHER" id="PTHR32552">
    <property type="entry name" value="FERRICHROME IRON RECEPTOR-RELATED"/>
    <property type="match status" value="1"/>
</dbReference>